<dbReference type="HOGENOM" id="CLU_759275_0_0_1"/>
<evidence type="ECO:0000256" key="2">
    <source>
        <dbReference type="ARBA" id="ARBA00023242"/>
    </source>
</evidence>
<proteinExistence type="predicted"/>
<accession>T1GGI9</accession>
<evidence type="ECO:0000313" key="3">
    <source>
        <dbReference type="EnsemblMetazoa" id="MESCA002510-PA"/>
    </source>
</evidence>
<dbReference type="GO" id="GO:0005634">
    <property type="term" value="C:nucleus"/>
    <property type="evidence" value="ECO:0007669"/>
    <property type="project" value="UniProtKB-SubCell"/>
</dbReference>
<dbReference type="FunFam" id="3.30.420.40:FF:000048">
    <property type="entry name" value="ARP5 actin-related protein 5 homolog"/>
    <property type="match status" value="1"/>
</dbReference>
<dbReference type="InterPro" id="IPR004000">
    <property type="entry name" value="Actin"/>
</dbReference>
<keyword evidence="2" id="KW-0539">Nucleus</keyword>
<dbReference type="EMBL" id="CAQQ02098055">
    <property type="status" value="NOT_ANNOTATED_CDS"/>
    <property type="molecule type" value="Genomic_DNA"/>
</dbReference>
<name>T1GGI9_MEGSC</name>
<sequence>MTELLFECYDVPSICYAIDSLCSYKRNNIPKDSLIVSFGYHSVHVIPVLNNKVIYTKVRRLNLGGFNMINYINRLMQLKYPVHLTAITLGKMEDLLKNHCSLREDEEQYEIMVNIWNLLEEGDLVSFNQALKENNLESKEELHKLMTSVKTRADRSRIKLSQPPQPLDEKVTTPSVPVIPSGLTAIEWVEEVKRKRSEIHEKKQNRYKRRQDLAKRRTAAAQERMRIISQLAKKEKGTDDFGMRDEDWDVYKLHVGLEAIKTPELLFQPSMMGSSEAGIAELIEFVLKMFTPEEQLRLANGVFLTGGCAKFPGLEKRISIELLKMRPFQTPHKVFVAENPSLDAWFGLRDLGRLKKHPTVKTPKL</sequence>
<evidence type="ECO:0000256" key="1">
    <source>
        <dbReference type="ARBA" id="ARBA00004123"/>
    </source>
</evidence>
<dbReference type="EMBL" id="CAQQ02098057">
    <property type="status" value="NOT_ANNOTATED_CDS"/>
    <property type="molecule type" value="Genomic_DNA"/>
</dbReference>
<reference evidence="3" key="2">
    <citation type="submission" date="2015-06" db="UniProtKB">
        <authorList>
            <consortium name="EnsemblMetazoa"/>
        </authorList>
    </citation>
    <scope>IDENTIFICATION</scope>
</reference>
<dbReference type="InterPro" id="IPR043129">
    <property type="entry name" value="ATPase_NBD"/>
</dbReference>
<dbReference type="OMA" id="HERGHDF"/>
<dbReference type="SUPFAM" id="SSF53067">
    <property type="entry name" value="Actin-like ATPase domain"/>
    <property type="match status" value="1"/>
</dbReference>
<dbReference type="EMBL" id="CAQQ02098058">
    <property type="status" value="NOT_ANNOTATED_CDS"/>
    <property type="molecule type" value="Genomic_DNA"/>
</dbReference>
<dbReference type="Pfam" id="PF00022">
    <property type="entry name" value="Actin"/>
    <property type="match status" value="1"/>
</dbReference>
<dbReference type="EnsemblMetazoa" id="MESCA002510-RA">
    <property type="protein sequence ID" value="MESCA002510-PA"/>
    <property type="gene ID" value="MESCA002510"/>
</dbReference>
<comment type="subcellular location">
    <subcellularLocation>
        <location evidence="1">Nucleus</location>
    </subcellularLocation>
</comment>
<evidence type="ECO:0000313" key="4">
    <source>
        <dbReference type="Proteomes" id="UP000015102"/>
    </source>
</evidence>
<dbReference type="EMBL" id="CAQQ02098056">
    <property type="status" value="NOT_ANNOTATED_CDS"/>
    <property type="molecule type" value="Genomic_DNA"/>
</dbReference>
<organism evidence="3 4">
    <name type="scientific">Megaselia scalaris</name>
    <name type="common">Humpbacked fly</name>
    <name type="synonym">Phora scalaris</name>
    <dbReference type="NCBI Taxonomy" id="36166"/>
    <lineage>
        <taxon>Eukaryota</taxon>
        <taxon>Metazoa</taxon>
        <taxon>Ecdysozoa</taxon>
        <taxon>Arthropoda</taxon>
        <taxon>Hexapoda</taxon>
        <taxon>Insecta</taxon>
        <taxon>Pterygota</taxon>
        <taxon>Neoptera</taxon>
        <taxon>Endopterygota</taxon>
        <taxon>Diptera</taxon>
        <taxon>Brachycera</taxon>
        <taxon>Muscomorpha</taxon>
        <taxon>Platypezoidea</taxon>
        <taxon>Phoridae</taxon>
        <taxon>Megaseliini</taxon>
        <taxon>Megaselia</taxon>
    </lineage>
</organism>
<dbReference type="STRING" id="36166.T1GGI9"/>
<dbReference type="PANTHER" id="PTHR11937">
    <property type="entry name" value="ACTIN"/>
    <property type="match status" value="1"/>
</dbReference>
<protein>
    <submittedName>
        <fullName evidence="3">Uncharacterized protein</fullName>
    </submittedName>
</protein>
<keyword evidence="4" id="KW-1185">Reference proteome</keyword>
<dbReference type="Proteomes" id="UP000015102">
    <property type="component" value="Unassembled WGS sequence"/>
</dbReference>
<dbReference type="Gene3D" id="3.30.420.40">
    <property type="match status" value="2"/>
</dbReference>
<reference evidence="4" key="1">
    <citation type="submission" date="2013-02" db="EMBL/GenBank/DDBJ databases">
        <authorList>
            <person name="Hughes D."/>
        </authorList>
    </citation>
    <scope>NUCLEOTIDE SEQUENCE</scope>
    <source>
        <strain>Durham</strain>
        <strain evidence="4">NC isolate 2 -- Noor lab</strain>
    </source>
</reference>
<dbReference type="AlphaFoldDB" id="T1GGI9"/>